<feature type="region of interest" description="Disordered" evidence="1">
    <location>
        <begin position="1095"/>
        <end position="1149"/>
    </location>
</feature>
<accession>A0ABU1J9E7</accession>
<dbReference type="SUPFAM" id="SSF53448">
    <property type="entry name" value="Nucleotide-diphospho-sugar transferases"/>
    <property type="match status" value="1"/>
</dbReference>
<dbReference type="EMBL" id="JAVDQF010000001">
    <property type="protein sequence ID" value="MDR6269047.1"/>
    <property type="molecule type" value="Genomic_DNA"/>
</dbReference>
<reference evidence="3 4" key="1">
    <citation type="submission" date="2023-07" db="EMBL/GenBank/DDBJ databases">
        <title>Sequencing the genomes of 1000 actinobacteria strains.</title>
        <authorList>
            <person name="Klenk H.-P."/>
        </authorList>
    </citation>
    <scope>NUCLEOTIDE SEQUENCE [LARGE SCALE GENOMIC DNA]</scope>
    <source>
        <strain evidence="3 4">DSM 14555</strain>
    </source>
</reference>
<evidence type="ECO:0000256" key="2">
    <source>
        <dbReference type="SAM" id="Phobius"/>
    </source>
</evidence>
<feature type="transmembrane region" description="Helical" evidence="2">
    <location>
        <begin position="1053"/>
        <end position="1075"/>
    </location>
</feature>
<feature type="transmembrane region" description="Helical" evidence="2">
    <location>
        <begin position="446"/>
        <end position="479"/>
    </location>
</feature>
<feature type="transmembrane region" description="Helical" evidence="2">
    <location>
        <begin position="736"/>
        <end position="759"/>
    </location>
</feature>
<keyword evidence="2" id="KW-1133">Transmembrane helix</keyword>
<dbReference type="Pfam" id="PF13641">
    <property type="entry name" value="Glyco_tranf_2_3"/>
    <property type="match status" value="1"/>
</dbReference>
<organism evidence="3 4">
    <name type="scientific">Arthrobacter russicus</name>
    <dbReference type="NCBI Taxonomy" id="172040"/>
    <lineage>
        <taxon>Bacteria</taxon>
        <taxon>Bacillati</taxon>
        <taxon>Actinomycetota</taxon>
        <taxon>Actinomycetes</taxon>
        <taxon>Micrococcales</taxon>
        <taxon>Micrococcaceae</taxon>
        <taxon>Arthrobacter</taxon>
    </lineage>
</organism>
<evidence type="ECO:0000313" key="4">
    <source>
        <dbReference type="Proteomes" id="UP001185069"/>
    </source>
</evidence>
<feature type="transmembrane region" description="Helical" evidence="2">
    <location>
        <begin position="257"/>
        <end position="276"/>
    </location>
</feature>
<evidence type="ECO:0000313" key="3">
    <source>
        <dbReference type="EMBL" id="MDR6269047.1"/>
    </source>
</evidence>
<name>A0ABU1J9E7_9MICC</name>
<dbReference type="PANTHER" id="PTHR43685:SF3">
    <property type="entry name" value="SLR2126 PROTEIN"/>
    <property type="match status" value="1"/>
</dbReference>
<protein>
    <submittedName>
        <fullName evidence="3">GT2 family glycosyltransferase</fullName>
    </submittedName>
</protein>
<gene>
    <name evidence="3" type="ORF">JOE69_001285</name>
</gene>
<dbReference type="Gene3D" id="3.90.550.10">
    <property type="entry name" value="Spore Coat Polysaccharide Biosynthesis Protein SpsA, Chain A"/>
    <property type="match status" value="1"/>
</dbReference>
<feature type="transmembrane region" description="Helical" evidence="2">
    <location>
        <begin position="581"/>
        <end position="597"/>
    </location>
</feature>
<sequence>MRVTAVVVSHDGSTYLPRTLAAIQAQTRMPDRVIGVDTDSGDNSLALLSGSLGAQNVLRIEARGGFGAAVRAALAGATARDSTEDTSTETEFLWFLHDDSAPEPTALAELLHAVERAPSVTIAGCKQVDWNDRRSLVDVGLSTSRWGERLTMIDLDEQDQGQYDAKSDVFAVNSAGMLVRRDVWNALGGFDPAFPGTGDDVDLCWRNRLAGHRVVVVPSAVVGHVRDRPDGLGTDSAARKAEIHLRLKHAVWWKVPLLWIGALLGGFYRLFAGLLFKDPGHGGRQFVASLGALARPGAIIRSRRSANRTRRVSRSVIQKLQVDGRDVRSYRRALLEALTGAGEIPDDDLVDAGGEYVPSGDADDDFAAISTSRRLWIGTGAVVAVVLLGAVSLVSMSRLIGAEALSGGGLLPLSTTIQDIWHNAVSWWIGLGGGWPGHGDPFDLVLWLLAVLGLGNGSAAVVWLVLLALPLAGLGAWFCTGALVRSRWPRLLAALVWAAAPVFLLSLGQGRLGAMIAHLLIPWVFLGFIRSMGAAQSRRGSDPALTAALPTGKPGSAGRISWTAAAASGLGLAILTASAPSLLPLALLLVLALMVFGGRRARTLWWTLLPTAALFVPFIISTLDRPRAILADPGVPLAFNNAPSWQQALGQPILIGSETAVPGAAWLGTGLPWAWLVALLVGAPLLLLALAGLLWPNRRSRTVRVFWMVGVLALLLGYLVGQIGTATSAAALVTPFSGPAVSVFVFALLGSAVIALDAVQRWHGKEDGSAVQGRSLPQVAASVLSLLLAIAPIVSLGLWTSQNLTTGTDVRSSTVRTLPATATDRGLGSDRSRTLVIDTKPDGSVDAALVRGAGTSLDSLSAIAAAQGISGLPGAEKIADDDPINATVRNAVAAIVAGTGVDPGSMLTNLGVGFIVLHKSDTQAELLASQIDAVPGLAAVGPTEQGWLWRVTPQVSGAAAATETIARIRIDDGKGTTLGFVASEPAGTDTSIGAGPQGRLLIMAERADAGWSAWLDGRKLQTAPAPQGSGSWAQAFALPPEGGRLEIRYVQPWAAWWATVQIVLLALTALLAIPLPGGRSRLSRSTALAAANARRSGAGLPVAGPPGAAPTSTAGIRNAETSESQIADAAVAAKPGAERTFQGDHDERA</sequence>
<keyword evidence="2" id="KW-0812">Transmembrane</keyword>
<feature type="transmembrane region" description="Helical" evidence="2">
    <location>
        <begin position="705"/>
        <end position="724"/>
    </location>
</feature>
<feature type="transmembrane region" description="Helical" evidence="2">
    <location>
        <begin position="491"/>
        <end position="509"/>
    </location>
</feature>
<dbReference type="RefSeq" id="WP_309797066.1">
    <property type="nucleotide sequence ID" value="NZ_BAAAHY010000001.1"/>
</dbReference>
<keyword evidence="2" id="KW-0472">Membrane</keyword>
<dbReference type="InterPro" id="IPR050834">
    <property type="entry name" value="Glycosyltransf_2"/>
</dbReference>
<feature type="transmembrane region" description="Helical" evidence="2">
    <location>
        <begin position="604"/>
        <end position="623"/>
    </location>
</feature>
<feature type="compositionally biased region" description="Polar residues" evidence="1">
    <location>
        <begin position="1111"/>
        <end position="1125"/>
    </location>
</feature>
<keyword evidence="4" id="KW-1185">Reference proteome</keyword>
<feature type="transmembrane region" description="Helical" evidence="2">
    <location>
        <begin position="779"/>
        <end position="799"/>
    </location>
</feature>
<evidence type="ECO:0000256" key="1">
    <source>
        <dbReference type="SAM" id="MobiDB-lite"/>
    </source>
</evidence>
<dbReference type="InterPro" id="IPR029044">
    <property type="entry name" value="Nucleotide-diphossugar_trans"/>
</dbReference>
<dbReference type="PANTHER" id="PTHR43685">
    <property type="entry name" value="GLYCOSYLTRANSFERASE"/>
    <property type="match status" value="1"/>
</dbReference>
<dbReference type="Proteomes" id="UP001185069">
    <property type="component" value="Unassembled WGS sequence"/>
</dbReference>
<feature type="transmembrane region" description="Helical" evidence="2">
    <location>
        <begin position="375"/>
        <end position="396"/>
    </location>
</feature>
<comment type="caution">
    <text evidence="3">The sequence shown here is derived from an EMBL/GenBank/DDBJ whole genome shotgun (WGS) entry which is preliminary data.</text>
</comment>
<proteinExistence type="predicted"/>
<feature type="transmembrane region" description="Helical" evidence="2">
    <location>
        <begin position="673"/>
        <end position="693"/>
    </location>
</feature>